<gene>
    <name evidence="2" type="ORF">CEP54_011750</name>
</gene>
<feature type="compositionally biased region" description="Low complexity" evidence="1">
    <location>
        <begin position="272"/>
        <end position="286"/>
    </location>
</feature>
<comment type="caution">
    <text evidence="2">The sequence shown here is derived from an EMBL/GenBank/DDBJ whole genome shotgun (WGS) entry which is preliminary data.</text>
</comment>
<feature type="region of interest" description="Disordered" evidence="1">
    <location>
        <begin position="1"/>
        <end position="59"/>
    </location>
</feature>
<sequence>MGGSTMIMASAVDTSSSFPRSHSSPDLLSLSTLEKPAPSLALNNPQRQSVTSLESLPSLPTFDLPSFDVDFKLDTSVFLTGEKAGKVAPESFPPIVRTEEVPDETPRTKHARKRTSSLIESRGWLSGSKNAADMQPEEPPRPTTSAGDRSFGGGSLGDLKPLERSSTASDSFAGFAKRSWRPSRSPSPMDKVDSPKEKSFGRSRAESSTSIKLTKTRKRPGLTVDQAEKNKSTDSLKSAPKGLSRASGYFSKLKQKQSSLAKLNTNTDSDNSCASSATSLAPPTSTDGRTPQSSTYDTTTTATTSTDESSIEMPPQNRDVLWSSFKTLDVDFKGFLAKSTAQRIAQIQSQLLPFLRNTMNHESTKRLFAEDVDRRATILDKWWVTILEMLEGQAPQPVPGVDRPVLFDAATLLMMRLEWRQATSYFLPLADRSPAERVRARSFTASSNSSITSSQAAFLEESSEHNVRTMFVSNLVKQMSFVVEKLSLRHAPVSLINFAGKACAYAFFFAPGIADILIRLWGLSPELIRRVADEIGLPRKNKGESEDIVALFPPSLGMFGWTSPKGVWDSLKKVPKLPMLVSRIPWTGPWVPRWKGRDTDVFFIFCKYFHILSEQFMPAGLPLLEKGRSPAFALVHAQLLFVLDTTIHRQNPMDVGYNAMDSMPGADASMTMPLPTSNVMKGMSENRLIMLLKDFLSDESLELAGARHTFAEAFATMMKAATRRTSKFNHNACFTLCDFLEEVLVLYSEFEEPDSSTSYVDWSFWFDVCKMIMSSFNTMSEVRMMAFVFSIWDAISKDPIRKLTVCKDWLLTEETFNDYFNHWCPMVRAYYQRLLCWRMCRDAGTLDEVDGQIFVLVAERLQTTWSHYLYLKHTAEQEQRMPPSTAPVLPAPGKRFMIIRQELNPPQPGLFMGGFDSFSKLPNNDAATANPLPTDISAKNDNKKRWSLLGKVLSLGGAGGNSGAGAGWDDDFQTVRRETAETRTSLGSAPSIKTNGNKNRVSEDDSLYSQPIYEEQKYVFKFILAWQHQAAPLRERFLTRPRLPGPAQMRISGPLGVGNNGISAPTRKYSGSPQQGLINSAKNASPLNSPVDDSPRRLSLSLNRSPSWKTELSFSELGNVSPTGSGIKGSPSPSPSPAPSSTSEEPKKNAGSFGDGVVDPVKPTGFYTKNMVYSGRSLAEWAQVIFECNNFVERRRDEGIEDLCDVEIPLLSVEGFRKIGG</sequence>
<feature type="compositionally biased region" description="Polar residues" evidence="1">
    <location>
        <begin position="41"/>
        <end position="55"/>
    </location>
</feature>
<feature type="compositionally biased region" description="Basic and acidic residues" evidence="1">
    <location>
        <begin position="190"/>
        <end position="205"/>
    </location>
</feature>
<dbReference type="EMBL" id="NKCI01000158">
    <property type="protein sequence ID" value="RSL50773.1"/>
    <property type="molecule type" value="Genomic_DNA"/>
</dbReference>
<feature type="compositionally biased region" description="Low complexity" evidence="1">
    <location>
        <begin position="1121"/>
        <end position="1131"/>
    </location>
</feature>
<dbReference type="InterPro" id="IPR013887">
    <property type="entry name" value="UPF0592"/>
</dbReference>
<dbReference type="Pfam" id="PF08578">
    <property type="entry name" value="DUF1765"/>
    <property type="match status" value="1"/>
</dbReference>
<proteinExistence type="predicted"/>
<feature type="compositionally biased region" description="Basic and acidic residues" evidence="1">
    <location>
        <begin position="97"/>
        <end position="107"/>
    </location>
</feature>
<feature type="compositionally biased region" description="Low complexity" evidence="1">
    <location>
        <begin position="15"/>
        <end position="24"/>
    </location>
</feature>
<dbReference type="PANTHER" id="PTHR37988">
    <property type="entry name" value="UPF0592 MEMBRANE PROTEIN C7D4.03C"/>
    <property type="match status" value="1"/>
</dbReference>
<dbReference type="AlphaFoldDB" id="A0A428PCX0"/>
<organism evidence="2 3">
    <name type="scientific">Fusarium duplospermum</name>
    <dbReference type="NCBI Taxonomy" id="1325734"/>
    <lineage>
        <taxon>Eukaryota</taxon>
        <taxon>Fungi</taxon>
        <taxon>Dikarya</taxon>
        <taxon>Ascomycota</taxon>
        <taxon>Pezizomycotina</taxon>
        <taxon>Sordariomycetes</taxon>
        <taxon>Hypocreomycetidae</taxon>
        <taxon>Hypocreales</taxon>
        <taxon>Nectriaceae</taxon>
        <taxon>Fusarium</taxon>
        <taxon>Fusarium solani species complex</taxon>
    </lineage>
</organism>
<feature type="region of interest" description="Disordered" evidence="1">
    <location>
        <begin position="1044"/>
        <end position="1156"/>
    </location>
</feature>
<keyword evidence="3" id="KW-1185">Reference proteome</keyword>
<feature type="compositionally biased region" description="Low complexity" evidence="1">
    <location>
        <begin position="293"/>
        <end position="308"/>
    </location>
</feature>
<evidence type="ECO:0000313" key="3">
    <source>
        <dbReference type="Proteomes" id="UP000288168"/>
    </source>
</evidence>
<dbReference type="PANTHER" id="PTHR37988:SF1">
    <property type="entry name" value="UPF0592 MEMBRANE PROTEIN C7D4.03C"/>
    <property type="match status" value="1"/>
</dbReference>
<feature type="region of interest" description="Disordered" evidence="1">
    <location>
        <begin position="980"/>
        <end position="1002"/>
    </location>
</feature>
<dbReference type="Proteomes" id="UP000288168">
    <property type="component" value="Unassembled WGS sequence"/>
</dbReference>
<protein>
    <submittedName>
        <fullName evidence="2">Uncharacterized protein</fullName>
    </submittedName>
</protein>
<feature type="compositionally biased region" description="Polar residues" evidence="1">
    <location>
        <begin position="1108"/>
        <end position="1120"/>
    </location>
</feature>
<evidence type="ECO:0000313" key="2">
    <source>
        <dbReference type="EMBL" id="RSL50773.1"/>
    </source>
</evidence>
<feature type="compositionally biased region" description="Polar residues" evidence="1">
    <location>
        <begin position="982"/>
        <end position="999"/>
    </location>
</feature>
<feature type="compositionally biased region" description="Low complexity" evidence="1">
    <location>
        <begin position="1097"/>
        <end position="1107"/>
    </location>
</feature>
<dbReference type="OrthoDB" id="296767at2759"/>
<dbReference type="STRING" id="1325734.A0A428PCX0"/>
<feature type="compositionally biased region" description="Polar residues" evidence="1">
    <location>
        <begin position="1069"/>
        <end position="1088"/>
    </location>
</feature>
<name>A0A428PCX0_9HYPO</name>
<evidence type="ECO:0000256" key="1">
    <source>
        <dbReference type="SAM" id="MobiDB-lite"/>
    </source>
</evidence>
<reference evidence="2 3" key="1">
    <citation type="submission" date="2017-06" db="EMBL/GenBank/DDBJ databases">
        <title>Comparative genomic analysis of Ambrosia Fusariam Clade fungi.</title>
        <authorList>
            <person name="Stajich J.E."/>
            <person name="Carrillo J."/>
            <person name="Kijimoto T."/>
            <person name="Eskalen A."/>
            <person name="O'Donnell K."/>
            <person name="Kasson M."/>
        </authorList>
    </citation>
    <scope>NUCLEOTIDE SEQUENCE [LARGE SCALE GENOMIC DNA]</scope>
    <source>
        <strain evidence="2 3">NRRL62584</strain>
    </source>
</reference>
<accession>A0A428PCX0</accession>
<feature type="region of interest" description="Disordered" evidence="1">
    <location>
        <begin position="88"/>
        <end position="314"/>
    </location>
</feature>